<protein>
    <submittedName>
        <fullName evidence="1">Uncharacterized protein</fullName>
    </submittedName>
</protein>
<dbReference type="RefSeq" id="WP_072501603.1">
    <property type="nucleotide sequence ID" value="NZ_CP012886.2"/>
</dbReference>
<sequence>MHQTLEEVLAGIDDIVAAADQRRVAFNQAVGMYLNDVVEPEVGVLVWRGKVAEIQIADRFCKRDTTDIEAVLNGVIINAYQAWLSHYQWLLATGERIA</sequence>
<name>A0ABT7P603_MYCIT</name>
<comment type="caution">
    <text evidence="1">The sequence shown here is derived from an EMBL/GenBank/DDBJ whole genome shotgun (WGS) entry which is preliminary data.</text>
</comment>
<proteinExistence type="predicted"/>
<dbReference type="Proteomes" id="UP001529272">
    <property type="component" value="Unassembled WGS sequence"/>
</dbReference>
<gene>
    <name evidence="1" type="ORF">QRB35_22100</name>
</gene>
<keyword evidence="2" id="KW-1185">Reference proteome</keyword>
<evidence type="ECO:0000313" key="2">
    <source>
        <dbReference type="Proteomes" id="UP001529272"/>
    </source>
</evidence>
<dbReference type="EMBL" id="JASZZX010000025">
    <property type="protein sequence ID" value="MDM3928707.1"/>
    <property type="molecule type" value="Genomic_DNA"/>
</dbReference>
<reference evidence="2" key="1">
    <citation type="submission" date="2023-06" db="EMBL/GenBank/DDBJ databases">
        <title>Itaconate inhibition of nontuberculous mycobacteria.</title>
        <authorList>
            <person name="Spilker T."/>
        </authorList>
    </citation>
    <scope>NUCLEOTIDE SEQUENCE [LARGE SCALE GENOMIC DNA]</scope>
    <source>
        <strain evidence="2">FLAC1071</strain>
    </source>
</reference>
<organism evidence="1 2">
    <name type="scientific">Mycobacterium intracellulare subsp. chimaera</name>
    <dbReference type="NCBI Taxonomy" id="222805"/>
    <lineage>
        <taxon>Bacteria</taxon>
        <taxon>Bacillati</taxon>
        <taxon>Actinomycetota</taxon>
        <taxon>Actinomycetes</taxon>
        <taxon>Mycobacteriales</taxon>
        <taxon>Mycobacteriaceae</taxon>
        <taxon>Mycobacterium</taxon>
        <taxon>Mycobacterium avium complex (MAC)</taxon>
    </lineage>
</organism>
<reference evidence="1 2" key="2">
    <citation type="submission" date="2023-06" db="EMBL/GenBank/DDBJ databases">
        <title>Itaconate inhibition of nontuberculous mycobacteria.</title>
        <authorList>
            <person name="Breen P."/>
            <person name="Zimbric M."/>
            <person name="Caverly L."/>
        </authorList>
    </citation>
    <scope>NUCLEOTIDE SEQUENCE [LARGE SCALE GENOMIC DNA]</scope>
    <source>
        <strain evidence="1 2">FLAC1071</strain>
    </source>
</reference>
<evidence type="ECO:0000313" key="1">
    <source>
        <dbReference type="EMBL" id="MDM3928707.1"/>
    </source>
</evidence>
<accession>A0ABT7P603</accession>